<feature type="transmembrane region" description="Helical" evidence="1">
    <location>
        <begin position="145"/>
        <end position="168"/>
    </location>
</feature>
<protein>
    <submittedName>
        <fullName evidence="2">Uncharacterized protein</fullName>
    </submittedName>
</protein>
<keyword evidence="1" id="KW-0812">Transmembrane</keyword>
<organism evidence="2 3">
    <name type="scientific">Schistocephalus solidus</name>
    <name type="common">Tapeworm</name>
    <dbReference type="NCBI Taxonomy" id="70667"/>
    <lineage>
        <taxon>Eukaryota</taxon>
        <taxon>Metazoa</taxon>
        <taxon>Spiralia</taxon>
        <taxon>Lophotrochozoa</taxon>
        <taxon>Platyhelminthes</taxon>
        <taxon>Cestoda</taxon>
        <taxon>Eucestoda</taxon>
        <taxon>Diphyllobothriidea</taxon>
        <taxon>Diphyllobothriidae</taxon>
        <taxon>Schistocephalus</taxon>
    </lineage>
</organism>
<evidence type="ECO:0000256" key="1">
    <source>
        <dbReference type="SAM" id="Phobius"/>
    </source>
</evidence>
<evidence type="ECO:0000313" key="2">
    <source>
        <dbReference type="EMBL" id="VDL87235.1"/>
    </source>
</evidence>
<reference evidence="2 3" key="1">
    <citation type="submission" date="2018-11" db="EMBL/GenBank/DDBJ databases">
        <authorList>
            <consortium name="Pathogen Informatics"/>
        </authorList>
    </citation>
    <scope>NUCLEOTIDE SEQUENCE [LARGE SCALE GENOMIC DNA]</scope>
    <source>
        <strain evidence="2 3">NST_G2</strain>
    </source>
</reference>
<gene>
    <name evidence="2" type="ORF">SSLN_LOCUS1241</name>
</gene>
<keyword evidence="1" id="KW-1133">Transmembrane helix</keyword>
<name>A0A3P7BZD6_SCHSO</name>
<keyword evidence="3" id="KW-1185">Reference proteome</keyword>
<dbReference type="AlphaFoldDB" id="A0A3P7BZD6"/>
<dbReference type="EMBL" id="UYSU01002013">
    <property type="protein sequence ID" value="VDL87235.1"/>
    <property type="molecule type" value="Genomic_DNA"/>
</dbReference>
<proteinExistence type="predicted"/>
<accession>A0A3P7BZD6</accession>
<evidence type="ECO:0000313" key="3">
    <source>
        <dbReference type="Proteomes" id="UP000275846"/>
    </source>
</evidence>
<keyword evidence="1" id="KW-0472">Membrane</keyword>
<dbReference type="Proteomes" id="UP000275846">
    <property type="component" value="Unassembled WGS sequence"/>
</dbReference>
<sequence>MRITSPPFTYLRLSASNLLPFLPSMSFSLSSDACLLEFCRLFPRLQCLSLSPMRDFGTNFFTATTLYPCLQRLYLVQSRSIPHDVSHRHISSRNLSIQDYVSSVVFYLFQFFRVSHFLLECHILFQQPLLEITQMLVIQLLWQVGLWPVMIPLIWKLLLTAIFGVSAFNGTETLITYKGTTCRPCESVLKLIGWFA</sequence>